<dbReference type="Pfam" id="PF06770">
    <property type="entry name" value="Arif-1"/>
    <property type="match status" value="1"/>
</dbReference>
<name>A0AAF1D9Y0_9ABAC</name>
<feature type="compositionally biased region" description="Acidic residues" evidence="1">
    <location>
        <begin position="234"/>
        <end position="249"/>
    </location>
</feature>
<dbReference type="KEGG" id="vg:80538325"/>
<keyword evidence="2" id="KW-1133">Transmembrane helix</keyword>
<sequence length="362" mass="41390">MLNQINCLLQSVVYTVCTIAFVFSLMGTITDKYAVLLELEDDARSVINLSLLSAFLLGPIVFTAMAWIVHKIVLYFKKAQMRTNFYTKTLIVMAHLMALTCWGLFVAFQPQIYKNAHVPALDAMFRDYDIESLCWAKIVLRRYEVHDANAIRADFNCVHQDNFVKKCVGCRKEIRHDEPTVFNQNQSVFIILALTTIVVQCWSMYVHRKMVCHKSSSNNSQHDKNALFIKTEYSTDDDDDDDDDDDYEEERQSNIRMLEIVSENRRINNFDSLPPNNTFIGEKINFSSPITKMTLSPPSSPDSGFETPPPSPPHYDVPKIIVYNAPHNKIGIPAPPPMPLAPIVAPFNFKQSHVSNQIKQKY</sequence>
<feature type="transmembrane region" description="Helical" evidence="2">
    <location>
        <begin position="90"/>
        <end position="108"/>
    </location>
</feature>
<keyword evidence="2" id="KW-0812">Transmembrane</keyword>
<dbReference type="InterPro" id="IPR010639">
    <property type="entry name" value="Actin-rearrang-inducing_fac"/>
</dbReference>
<accession>A0AAF1D9Y0</accession>
<proteinExistence type="predicted"/>
<reference evidence="3" key="1">
    <citation type="journal article" date="2019" name="Viruses">
        <title>A Nymphalid-Infecting Group I Alphabaculovirus Isolated from the Major Passion Fruit Caterpillar Pest Dione juno juno (Lepidoptera: Nymphalidae).</title>
        <authorList>
            <person name="Ribeiro B.M."/>
            <person name="Dos Santos E.R."/>
            <person name="Trentin L.B."/>
            <person name="da Silva L.A."/>
            <person name="de Melo F.L."/>
            <person name="Kitajima E.W."/>
            <person name="Ardisson-Araujo D.M.P."/>
        </authorList>
    </citation>
    <scope>NUCLEOTIDE SEQUENCE</scope>
    <source>
        <strain evidence="3">Araguari-MG</strain>
    </source>
</reference>
<dbReference type="Proteomes" id="UP000831804">
    <property type="component" value="Segment"/>
</dbReference>
<keyword evidence="2" id="KW-0472">Membrane</keyword>
<feature type="transmembrane region" description="Helical" evidence="2">
    <location>
        <begin position="49"/>
        <end position="69"/>
    </location>
</feature>
<protein>
    <submittedName>
        <fullName evidence="3">ARIF-1</fullName>
    </submittedName>
</protein>
<gene>
    <name evidence="3" type="primary">arif-1</name>
    <name evidence="3" type="ORF">DijuNPV-ORF-137</name>
</gene>
<dbReference type="EMBL" id="MK558262">
    <property type="protein sequence ID" value="QDL56997.1"/>
    <property type="molecule type" value="Genomic_DNA"/>
</dbReference>
<evidence type="ECO:0000313" key="3">
    <source>
        <dbReference type="EMBL" id="QDL56997.1"/>
    </source>
</evidence>
<dbReference type="RefSeq" id="YP_010799889.1">
    <property type="nucleotide sequence ID" value="NC_076692.1"/>
</dbReference>
<organism evidence="3 4">
    <name type="scientific">Dione juno nucleopolyhedrovirus</name>
    <dbReference type="NCBI Taxonomy" id="2594175"/>
    <lineage>
        <taxon>Viruses</taxon>
        <taxon>Viruses incertae sedis</taxon>
        <taxon>Naldaviricetes</taxon>
        <taxon>Lefavirales</taxon>
        <taxon>Baculoviridae</taxon>
        <taxon>Alphabaculovirus</taxon>
        <taxon>Alphabaculovirus dijunonis</taxon>
    </lineage>
</organism>
<feature type="region of interest" description="Disordered" evidence="1">
    <location>
        <begin position="231"/>
        <end position="253"/>
    </location>
</feature>
<evidence type="ECO:0000256" key="1">
    <source>
        <dbReference type="SAM" id="MobiDB-lite"/>
    </source>
</evidence>
<evidence type="ECO:0000256" key="2">
    <source>
        <dbReference type="SAM" id="Phobius"/>
    </source>
</evidence>
<evidence type="ECO:0000313" key="4">
    <source>
        <dbReference type="Proteomes" id="UP000831804"/>
    </source>
</evidence>
<dbReference type="GeneID" id="80538325"/>
<feature type="transmembrane region" description="Helical" evidence="2">
    <location>
        <begin position="187"/>
        <end position="206"/>
    </location>
</feature>
<keyword evidence="4" id="KW-1185">Reference proteome</keyword>
<feature type="transmembrane region" description="Helical" evidence="2">
    <location>
        <begin position="12"/>
        <end position="29"/>
    </location>
</feature>